<dbReference type="STRING" id="935700.jaqu_24290"/>
<evidence type="ECO:0000313" key="4">
    <source>
        <dbReference type="Proteomes" id="UP000032232"/>
    </source>
</evidence>
<dbReference type="CDD" id="cd03408">
    <property type="entry name" value="SPFH_like_u1"/>
    <property type="match status" value="1"/>
</dbReference>
<dbReference type="SUPFAM" id="SSF117892">
    <property type="entry name" value="Band 7/SPFH domain"/>
    <property type="match status" value="1"/>
</dbReference>
<protein>
    <submittedName>
        <fullName evidence="3">SPFH domain / Band 7 family protein</fullName>
    </submittedName>
</protein>
<evidence type="ECO:0000259" key="1">
    <source>
        <dbReference type="Pfam" id="PF13421"/>
    </source>
</evidence>
<dbReference type="RefSeq" id="WP_043919230.1">
    <property type="nucleotide sequence ID" value="NZ_FZPF01000005.1"/>
</dbReference>
<dbReference type="Proteomes" id="UP000032232">
    <property type="component" value="Unassembled WGS sequence"/>
</dbReference>
<feature type="domain" description="SPFH" evidence="1">
    <location>
        <begin position="26"/>
        <end position="236"/>
    </location>
</feature>
<feature type="domain" description="GYF" evidence="2">
    <location>
        <begin position="305"/>
        <end position="354"/>
    </location>
</feature>
<keyword evidence="4" id="KW-1185">Reference proteome</keyword>
<evidence type="ECO:0000313" key="3">
    <source>
        <dbReference type="EMBL" id="KIT15849.1"/>
    </source>
</evidence>
<dbReference type="PATRIC" id="fig|935700.4.peg.2501"/>
<dbReference type="InterPro" id="IPR025640">
    <property type="entry name" value="GYF_2"/>
</dbReference>
<dbReference type="Gene3D" id="3.30.479.30">
    <property type="entry name" value="Band 7 domain"/>
    <property type="match status" value="1"/>
</dbReference>
<dbReference type="PANTHER" id="PTHR37826:SF2">
    <property type="entry name" value="ZINC-RIBBON DOMAIN-CONTAINING PROTEIN"/>
    <property type="match status" value="1"/>
</dbReference>
<dbReference type="InterPro" id="IPR036013">
    <property type="entry name" value="Band_7/SPFH_dom_sf"/>
</dbReference>
<dbReference type="InterPro" id="IPR033880">
    <property type="entry name" value="SPFH_YdjI"/>
</dbReference>
<dbReference type="OrthoDB" id="9764015at2"/>
<dbReference type="EMBL" id="JYFE01000042">
    <property type="protein sequence ID" value="KIT15849.1"/>
    <property type="molecule type" value="Genomic_DNA"/>
</dbReference>
<accession>A0A0D1EDU4</accession>
<organism evidence="3 4">
    <name type="scientific">Jannaschia aquimarina</name>
    <dbReference type="NCBI Taxonomy" id="935700"/>
    <lineage>
        <taxon>Bacteria</taxon>
        <taxon>Pseudomonadati</taxon>
        <taxon>Pseudomonadota</taxon>
        <taxon>Alphaproteobacteria</taxon>
        <taxon>Rhodobacterales</taxon>
        <taxon>Roseobacteraceae</taxon>
        <taxon>Jannaschia</taxon>
    </lineage>
</organism>
<evidence type="ECO:0000259" key="2">
    <source>
        <dbReference type="Pfam" id="PF14237"/>
    </source>
</evidence>
<proteinExistence type="predicted"/>
<gene>
    <name evidence="3" type="ORF">jaqu_24290</name>
</gene>
<dbReference type="Pfam" id="PF14237">
    <property type="entry name" value="GYF_2"/>
    <property type="match status" value="1"/>
</dbReference>
<dbReference type="AlphaFoldDB" id="A0A0D1EDU4"/>
<name>A0A0D1EDU4_9RHOB</name>
<reference evidence="3 4" key="1">
    <citation type="submission" date="2015-02" db="EMBL/GenBank/DDBJ databases">
        <title>Genome Sequence of Jannaschia aquimarina DSM28248, a member of the Roseobacter clade.</title>
        <authorList>
            <person name="Voget S."/>
            <person name="Daniel R."/>
        </authorList>
    </citation>
    <scope>NUCLEOTIDE SEQUENCE [LARGE SCALE GENOMIC DNA]</scope>
    <source>
        <strain evidence="3 4">GSW-M26</strain>
    </source>
</reference>
<comment type="caution">
    <text evidence="3">The sequence shown here is derived from an EMBL/GenBank/DDBJ whole genome shotgun (WGS) entry which is preliminary data.</text>
</comment>
<dbReference type="PANTHER" id="PTHR37826">
    <property type="entry name" value="FLOTILLIN BAND_7_5 DOMAIN PROTEIN"/>
    <property type="match status" value="1"/>
</dbReference>
<dbReference type="Pfam" id="PF13421">
    <property type="entry name" value="Band_7_1"/>
    <property type="match status" value="1"/>
</dbReference>
<sequence length="369" mass="40615">MPIMDFIKGQFIDVIEWTDDTRDTLVHRFERYGHEIKYGAKLTVREGQAAVFVHEGQLADVFLPGLYMLETNNMPIMTNLQHWDHGFKSPFKSEIYFVATRRFTDLKWGTKNPITLRDPEFGPVRLRAFGTYSIKVADPGLFLQEIVGTDGQFTQDEISYQIRNIIVQSASRALAGSKIPVLDMAAATDQLGKIVAEQISETTKEYGLSVPELYFENISLPPAVEEALDKRTSMGVLGDLSKYQQYATAEAMQTAAGTTNSGMGAGIGMGMGFGMANQMAQQGPWGGQPQAAPAAPPPPPVEHVWHVAEGGQTKGPFSKARLGRMVTEGEVTRETYVWTQGQDGWQKAEDVDELAQLFTVMPPPPPPGA</sequence>